<dbReference type="Proteomes" id="UP000011134">
    <property type="component" value="Unassembled WGS sequence"/>
</dbReference>
<dbReference type="OrthoDB" id="6713157at2"/>
<accession>L8JBE0</accession>
<dbReference type="PATRIC" id="fig|1056511.3.peg.1802"/>
<proteinExistence type="predicted"/>
<reference evidence="1 2" key="1">
    <citation type="submission" date="2012-12" db="EMBL/GenBank/DDBJ databases">
        <title>Genome Assembly of Photobacterium sp. AK15.</title>
        <authorList>
            <person name="Khatri I."/>
            <person name="Vaidya B."/>
            <person name="Srinivas T.N.R."/>
            <person name="Subramanian S."/>
            <person name="Pinnaka A."/>
        </authorList>
    </citation>
    <scope>NUCLEOTIDE SEQUENCE [LARGE SCALE GENOMIC DNA]</scope>
    <source>
        <strain evidence="1 2">AK15</strain>
    </source>
</reference>
<organism evidence="1 2">
    <name type="scientific">Photobacterium marinum</name>
    <dbReference type="NCBI Taxonomy" id="1056511"/>
    <lineage>
        <taxon>Bacteria</taxon>
        <taxon>Pseudomonadati</taxon>
        <taxon>Pseudomonadota</taxon>
        <taxon>Gammaproteobacteria</taxon>
        <taxon>Vibrionales</taxon>
        <taxon>Vibrionaceae</taxon>
        <taxon>Photobacterium</taxon>
    </lineage>
</organism>
<protein>
    <submittedName>
        <fullName evidence="1">Uncharacterized protein</fullName>
    </submittedName>
</protein>
<evidence type="ECO:0000313" key="1">
    <source>
        <dbReference type="EMBL" id="ELR66131.1"/>
    </source>
</evidence>
<sequence length="299" mass="36008">MLDFSSSERIEAKSESEAMFYAKYLNIDPKGIDYFLYFQREPLDEKNRLINKYLAEKYSEKELKFRVKQMIKTYESEKICNQDWFWLSAVDERAINWAWGYIQLNKDKEIYSRKLKIETAINKLNLNKLDPDTATTLARRNCLIESFQETNAQIEERKIIAKDLLREWEYILNKKGLESLIDRYNEKQCEWALSYLKEIRTTNHSRRLFKSINNKEKYFSAIALFDLINDDRDKELILMKMRKAWTQYKYRSKQNGKKSYSISMSKTTKSKLDKIVEHTNSKICDTIERLINDEYERLN</sequence>
<comment type="caution">
    <text evidence="1">The sequence shown here is derived from an EMBL/GenBank/DDBJ whole genome shotgun (WGS) entry which is preliminary data.</text>
</comment>
<dbReference type="AlphaFoldDB" id="L8JBE0"/>
<dbReference type="RefSeq" id="WP_007464754.1">
    <property type="nucleotide sequence ID" value="NZ_AMZO01000011.1"/>
</dbReference>
<keyword evidence="2" id="KW-1185">Reference proteome</keyword>
<dbReference type="EMBL" id="AMZO01000011">
    <property type="protein sequence ID" value="ELR66131.1"/>
    <property type="molecule type" value="Genomic_DNA"/>
</dbReference>
<name>L8JBE0_9GAMM</name>
<evidence type="ECO:0000313" key="2">
    <source>
        <dbReference type="Proteomes" id="UP000011134"/>
    </source>
</evidence>
<gene>
    <name evidence="1" type="ORF">C942_00317</name>
</gene>